<gene>
    <name evidence="4" type="ORF">HDU87_001825</name>
</gene>
<keyword evidence="2" id="KW-0012">Acyltransferase</keyword>
<dbReference type="GO" id="GO:0016747">
    <property type="term" value="F:acyltransferase activity, transferring groups other than amino-acyl groups"/>
    <property type="evidence" value="ECO:0007669"/>
    <property type="project" value="InterPro"/>
</dbReference>
<sequence length="199" mass="21564">MSSTPTPQPKGKPQTNNVTVTVRVATAADAAALCDLARATFRDTFNPVPNTPTATNQPHDVDAYCESAFSPEIQAEEIRQGVVFVAEVTTGPETSIVGYSRLAHDATEPCLTGPLPRGELKRLYVAAQYGGCGIGSKLFNAVADLAREVGDKSLWLGVWEHNYPAKTFYARKGMKACGDHVFLFGSDPQTDEIWEMELQ</sequence>
<evidence type="ECO:0000259" key="3">
    <source>
        <dbReference type="PROSITE" id="PS51186"/>
    </source>
</evidence>
<dbReference type="PANTHER" id="PTHR43877:SF1">
    <property type="entry name" value="ACETYLTRANSFERASE"/>
    <property type="match status" value="1"/>
</dbReference>
<comment type="caution">
    <text evidence="4">The sequence shown here is derived from an EMBL/GenBank/DDBJ whole genome shotgun (WGS) entry which is preliminary data.</text>
</comment>
<proteinExistence type="predicted"/>
<name>A0AAD5TM11_9FUNG</name>
<dbReference type="InterPro" id="IPR016181">
    <property type="entry name" value="Acyl_CoA_acyltransferase"/>
</dbReference>
<evidence type="ECO:0000256" key="1">
    <source>
        <dbReference type="ARBA" id="ARBA00022679"/>
    </source>
</evidence>
<reference evidence="4" key="1">
    <citation type="submission" date="2020-05" db="EMBL/GenBank/DDBJ databases">
        <title>Phylogenomic resolution of chytrid fungi.</title>
        <authorList>
            <person name="Stajich J.E."/>
            <person name="Amses K."/>
            <person name="Simmons R."/>
            <person name="Seto K."/>
            <person name="Myers J."/>
            <person name="Bonds A."/>
            <person name="Quandt C.A."/>
            <person name="Barry K."/>
            <person name="Liu P."/>
            <person name="Grigoriev I."/>
            <person name="Longcore J.E."/>
            <person name="James T.Y."/>
        </authorList>
    </citation>
    <scope>NUCLEOTIDE SEQUENCE</scope>
    <source>
        <strain evidence="4">JEL0379</strain>
    </source>
</reference>
<dbReference type="InterPro" id="IPR050832">
    <property type="entry name" value="Bact_Acetyltransf"/>
</dbReference>
<protein>
    <recommendedName>
        <fullName evidence="3">N-acetyltransferase domain-containing protein</fullName>
    </recommendedName>
</protein>
<keyword evidence="1" id="KW-0808">Transferase</keyword>
<organism evidence="4 5">
    <name type="scientific">Geranomyces variabilis</name>
    <dbReference type="NCBI Taxonomy" id="109894"/>
    <lineage>
        <taxon>Eukaryota</taxon>
        <taxon>Fungi</taxon>
        <taxon>Fungi incertae sedis</taxon>
        <taxon>Chytridiomycota</taxon>
        <taxon>Chytridiomycota incertae sedis</taxon>
        <taxon>Chytridiomycetes</taxon>
        <taxon>Spizellomycetales</taxon>
        <taxon>Powellomycetaceae</taxon>
        <taxon>Geranomyces</taxon>
    </lineage>
</organism>
<accession>A0AAD5TM11</accession>
<dbReference type="EMBL" id="JADGJQ010000015">
    <property type="protein sequence ID" value="KAJ3180712.1"/>
    <property type="molecule type" value="Genomic_DNA"/>
</dbReference>
<dbReference type="PANTHER" id="PTHR43877">
    <property type="entry name" value="AMINOALKYLPHOSPHONATE N-ACETYLTRANSFERASE-RELATED-RELATED"/>
    <property type="match status" value="1"/>
</dbReference>
<dbReference type="SUPFAM" id="SSF55729">
    <property type="entry name" value="Acyl-CoA N-acyltransferases (Nat)"/>
    <property type="match status" value="1"/>
</dbReference>
<keyword evidence="5" id="KW-1185">Reference proteome</keyword>
<dbReference type="Gene3D" id="3.40.630.30">
    <property type="match status" value="1"/>
</dbReference>
<dbReference type="Proteomes" id="UP001212152">
    <property type="component" value="Unassembled WGS sequence"/>
</dbReference>
<evidence type="ECO:0000256" key="2">
    <source>
        <dbReference type="ARBA" id="ARBA00023315"/>
    </source>
</evidence>
<dbReference type="InterPro" id="IPR000182">
    <property type="entry name" value="GNAT_dom"/>
</dbReference>
<dbReference type="CDD" id="cd04301">
    <property type="entry name" value="NAT_SF"/>
    <property type="match status" value="1"/>
</dbReference>
<dbReference type="AlphaFoldDB" id="A0AAD5TM11"/>
<dbReference type="Pfam" id="PF00583">
    <property type="entry name" value="Acetyltransf_1"/>
    <property type="match status" value="1"/>
</dbReference>
<evidence type="ECO:0000313" key="5">
    <source>
        <dbReference type="Proteomes" id="UP001212152"/>
    </source>
</evidence>
<dbReference type="PROSITE" id="PS51186">
    <property type="entry name" value="GNAT"/>
    <property type="match status" value="1"/>
</dbReference>
<evidence type="ECO:0000313" key="4">
    <source>
        <dbReference type="EMBL" id="KAJ3180712.1"/>
    </source>
</evidence>
<feature type="domain" description="N-acetyltransferase" evidence="3">
    <location>
        <begin position="20"/>
        <end position="199"/>
    </location>
</feature>